<sequence>MAVKGARRRGGQPRPTPMQGRPSTARPRPRPPSKGAAGRLQCDARKGGLLQGAYKGLPPATSPITNRGDGASRKGGRPLAGRLPAGKGNSRLRRGSNGGAEGERGPLFFSFIVGSAYL</sequence>
<dbReference type="EMBL" id="AMZH03026889">
    <property type="protein sequence ID" value="RRT34404.1"/>
    <property type="molecule type" value="Genomic_DNA"/>
</dbReference>
<reference evidence="2 3" key="1">
    <citation type="journal article" date="2014" name="Agronomy (Basel)">
        <title>A Draft Genome Sequence for Ensete ventricosum, the Drought-Tolerant Tree Against Hunger.</title>
        <authorList>
            <person name="Harrison J."/>
            <person name="Moore K.A."/>
            <person name="Paszkiewicz K."/>
            <person name="Jones T."/>
            <person name="Grant M."/>
            <person name="Ambacheew D."/>
            <person name="Muzemil S."/>
            <person name="Studholme D.J."/>
        </authorList>
    </citation>
    <scope>NUCLEOTIDE SEQUENCE [LARGE SCALE GENOMIC DNA]</scope>
</reference>
<evidence type="ECO:0000256" key="1">
    <source>
        <dbReference type="SAM" id="MobiDB-lite"/>
    </source>
</evidence>
<feature type="region of interest" description="Disordered" evidence="1">
    <location>
        <begin position="1"/>
        <end position="105"/>
    </location>
</feature>
<evidence type="ECO:0000313" key="3">
    <source>
        <dbReference type="Proteomes" id="UP000287651"/>
    </source>
</evidence>
<accession>A0A426X4N8</accession>
<dbReference type="AlphaFoldDB" id="A0A426X4N8"/>
<protein>
    <submittedName>
        <fullName evidence="2">Uncharacterized protein</fullName>
    </submittedName>
</protein>
<dbReference type="Proteomes" id="UP000287651">
    <property type="component" value="Unassembled WGS sequence"/>
</dbReference>
<gene>
    <name evidence="2" type="ORF">B296_00049378</name>
</gene>
<evidence type="ECO:0000313" key="2">
    <source>
        <dbReference type="EMBL" id="RRT34404.1"/>
    </source>
</evidence>
<organism evidence="2 3">
    <name type="scientific">Ensete ventricosum</name>
    <name type="common">Abyssinian banana</name>
    <name type="synonym">Musa ensete</name>
    <dbReference type="NCBI Taxonomy" id="4639"/>
    <lineage>
        <taxon>Eukaryota</taxon>
        <taxon>Viridiplantae</taxon>
        <taxon>Streptophyta</taxon>
        <taxon>Embryophyta</taxon>
        <taxon>Tracheophyta</taxon>
        <taxon>Spermatophyta</taxon>
        <taxon>Magnoliopsida</taxon>
        <taxon>Liliopsida</taxon>
        <taxon>Zingiberales</taxon>
        <taxon>Musaceae</taxon>
        <taxon>Ensete</taxon>
    </lineage>
</organism>
<comment type="caution">
    <text evidence="2">The sequence shown here is derived from an EMBL/GenBank/DDBJ whole genome shotgun (WGS) entry which is preliminary data.</text>
</comment>
<feature type="compositionally biased region" description="Basic residues" evidence="1">
    <location>
        <begin position="1"/>
        <end position="11"/>
    </location>
</feature>
<proteinExistence type="predicted"/>
<name>A0A426X4N8_ENSVE</name>